<dbReference type="Proteomes" id="UP000233435">
    <property type="component" value="Unassembled WGS sequence"/>
</dbReference>
<proteinExistence type="predicted"/>
<sequence>MTLTPIKTPLVAKKMFPNYVWDIPTDDKIVYLTFDDGPTPEITNWVLNTLKSFHAKATFFCIGKNIENYPDIFQDILNEGHTVGNHTYNHVKGWKTKAKDYLLDIEKTQGILNSQMMDLSSSNVNLFRPPYGQITPKQGKELMKLGYKIIMWDVISFDWDKTISMETCLNNVTTKSTNGSIIVFHDSVKASKNMQYTLPKVLKYFSEKGYSFKPLIF</sequence>
<dbReference type="Pfam" id="PF01522">
    <property type="entry name" value="Polysacc_deac_1"/>
    <property type="match status" value="1"/>
</dbReference>
<dbReference type="SUPFAM" id="SSF88713">
    <property type="entry name" value="Glycoside hydrolase/deacetylase"/>
    <property type="match status" value="1"/>
</dbReference>
<keyword evidence="1" id="KW-0479">Metal-binding</keyword>
<evidence type="ECO:0000313" key="5">
    <source>
        <dbReference type="Proteomes" id="UP000233435"/>
    </source>
</evidence>
<feature type="domain" description="NodB homology" evidence="3">
    <location>
        <begin position="28"/>
        <end position="213"/>
    </location>
</feature>
<dbReference type="OrthoDB" id="9812065at2"/>
<dbReference type="PANTHER" id="PTHR10587">
    <property type="entry name" value="GLYCOSYL TRANSFERASE-RELATED"/>
    <property type="match status" value="1"/>
</dbReference>
<protein>
    <submittedName>
        <fullName evidence="4">Polysaccharide deacetylase family protein</fullName>
    </submittedName>
</protein>
<dbReference type="GO" id="GO:0005975">
    <property type="term" value="P:carbohydrate metabolic process"/>
    <property type="evidence" value="ECO:0007669"/>
    <property type="project" value="InterPro"/>
</dbReference>
<dbReference type="GO" id="GO:0016810">
    <property type="term" value="F:hydrolase activity, acting on carbon-nitrogen (but not peptide) bonds"/>
    <property type="evidence" value="ECO:0007669"/>
    <property type="project" value="InterPro"/>
</dbReference>
<dbReference type="PANTHER" id="PTHR10587:SF133">
    <property type="entry name" value="CHITIN DEACETYLASE 1-RELATED"/>
    <property type="match status" value="1"/>
</dbReference>
<dbReference type="Gene3D" id="3.20.20.370">
    <property type="entry name" value="Glycoside hydrolase/deacetylase"/>
    <property type="match status" value="1"/>
</dbReference>
<dbReference type="AlphaFoldDB" id="A0A2N3HHE7"/>
<dbReference type="PROSITE" id="PS51677">
    <property type="entry name" value="NODB"/>
    <property type="match status" value="1"/>
</dbReference>
<keyword evidence="5" id="KW-1185">Reference proteome</keyword>
<reference evidence="4 5" key="1">
    <citation type="submission" date="2017-12" db="EMBL/GenBank/DDBJ databases">
        <title>Confluentibacter flavum sp. nov., isolated from the saline lake.</title>
        <authorList>
            <person name="Yu L."/>
        </authorList>
    </citation>
    <scope>NUCLEOTIDE SEQUENCE [LARGE SCALE GENOMIC DNA]</scope>
    <source>
        <strain evidence="4 5">3B</strain>
    </source>
</reference>
<dbReference type="InterPro" id="IPR011330">
    <property type="entry name" value="Glyco_hydro/deAcase_b/a-brl"/>
</dbReference>
<dbReference type="InterPro" id="IPR050248">
    <property type="entry name" value="Polysacc_deacetylase_ArnD"/>
</dbReference>
<dbReference type="CDD" id="cd10917">
    <property type="entry name" value="CE4_NodB_like_6s_7s"/>
    <property type="match status" value="1"/>
</dbReference>
<keyword evidence="2" id="KW-0378">Hydrolase</keyword>
<name>A0A2N3HHE7_9FLAO</name>
<evidence type="ECO:0000313" key="4">
    <source>
        <dbReference type="EMBL" id="PKQ44343.1"/>
    </source>
</evidence>
<evidence type="ECO:0000256" key="2">
    <source>
        <dbReference type="ARBA" id="ARBA00022801"/>
    </source>
</evidence>
<evidence type="ECO:0000256" key="1">
    <source>
        <dbReference type="ARBA" id="ARBA00022723"/>
    </source>
</evidence>
<dbReference type="GO" id="GO:0016020">
    <property type="term" value="C:membrane"/>
    <property type="evidence" value="ECO:0007669"/>
    <property type="project" value="TreeGrafter"/>
</dbReference>
<dbReference type="EMBL" id="PJEO01000050">
    <property type="protein sequence ID" value="PKQ44343.1"/>
    <property type="molecule type" value="Genomic_DNA"/>
</dbReference>
<evidence type="ECO:0000259" key="3">
    <source>
        <dbReference type="PROSITE" id="PS51677"/>
    </source>
</evidence>
<dbReference type="GO" id="GO:0046872">
    <property type="term" value="F:metal ion binding"/>
    <property type="evidence" value="ECO:0007669"/>
    <property type="project" value="UniProtKB-KW"/>
</dbReference>
<gene>
    <name evidence="4" type="ORF">CSW08_13080</name>
</gene>
<accession>A0A2N3HHE7</accession>
<organism evidence="4 5">
    <name type="scientific">Confluentibacter flavum</name>
    <dbReference type="NCBI Taxonomy" id="1909700"/>
    <lineage>
        <taxon>Bacteria</taxon>
        <taxon>Pseudomonadati</taxon>
        <taxon>Bacteroidota</taxon>
        <taxon>Flavobacteriia</taxon>
        <taxon>Flavobacteriales</taxon>
        <taxon>Flavobacteriaceae</taxon>
        <taxon>Confluentibacter</taxon>
    </lineage>
</organism>
<comment type="caution">
    <text evidence="4">The sequence shown here is derived from an EMBL/GenBank/DDBJ whole genome shotgun (WGS) entry which is preliminary data.</text>
</comment>
<dbReference type="RefSeq" id="WP_106660319.1">
    <property type="nucleotide sequence ID" value="NZ_PJEO01000050.1"/>
</dbReference>
<dbReference type="InterPro" id="IPR002509">
    <property type="entry name" value="NODB_dom"/>
</dbReference>